<dbReference type="GO" id="GO:0005886">
    <property type="term" value="C:plasma membrane"/>
    <property type="evidence" value="ECO:0007669"/>
    <property type="project" value="TreeGrafter"/>
</dbReference>
<keyword evidence="5 7" id="KW-0472">Membrane</keyword>
<feature type="transmembrane region" description="Helical" evidence="7">
    <location>
        <begin position="1100"/>
        <end position="1119"/>
    </location>
</feature>
<evidence type="ECO:0000313" key="9">
    <source>
        <dbReference type="EMBL" id="CAD8625676.1"/>
    </source>
</evidence>
<dbReference type="PANTHER" id="PTHR46730:SF1">
    <property type="entry name" value="PLAT DOMAIN-CONTAINING PROTEIN"/>
    <property type="match status" value="1"/>
</dbReference>
<keyword evidence="3" id="KW-0677">Repeat</keyword>
<feature type="compositionally biased region" description="Low complexity" evidence="6">
    <location>
        <begin position="1516"/>
        <end position="1529"/>
    </location>
</feature>
<dbReference type="EMBL" id="HBEZ01005936">
    <property type="protein sequence ID" value="CAD8625676.1"/>
    <property type="molecule type" value="Transcribed_RNA"/>
</dbReference>
<evidence type="ECO:0000256" key="4">
    <source>
        <dbReference type="ARBA" id="ARBA00022989"/>
    </source>
</evidence>
<feature type="compositionally biased region" description="Low complexity" evidence="6">
    <location>
        <begin position="1268"/>
        <end position="1282"/>
    </location>
</feature>
<gene>
    <name evidence="9" type="ORF">CCUR1050_LOCUS3353</name>
</gene>
<feature type="compositionally biased region" description="Pro residues" evidence="6">
    <location>
        <begin position="1283"/>
        <end position="1296"/>
    </location>
</feature>
<feature type="region of interest" description="Disordered" evidence="6">
    <location>
        <begin position="1268"/>
        <end position="1296"/>
    </location>
</feature>
<feature type="domain" description="PKD/REJ-like" evidence="8">
    <location>
        <begin position="452"/>
        <end position="552"/>
    </location>
</feature>
<evidence type="ECO:0000256" key="3">
    <source>
        <dbReference type="ARBA" id="ARBA00022737"/>
    </source>
</evidence>
<keyword evidence="2 7" id="KW-0812">Transmembrane</keyword>
<dbReference type="Pfam" id="PF02010">
    <property type="entry name" value="REJ"/>
    <property type="match status" value="1"/>
</dbReference>
<feature type="transmembrane region" description="Helical" evidence="7">
    <location>
        <begin position="1131"/>
        <end position="1156"/>
    </location>
</feature>
<dbReference type="GO" id="GO:0006816">
    <property type="term" value="P:calcium ion transport"/>
    <property type="evidence" value="ECO:0007669"/>
    <property type="project" value="TreeGrafter"/>
</dbReference>
<sequence>MVGKEYQCSDFFEIVVIRALGEDCVARLKDRRTMLISLGLYSTFGPDTKLIFKHNLMKHGKNEMDFTAPVANGHFVKIQGRPSAPSVMFRAPRIVSDCNDLLVRIWHPSGIATRKLRYEWNVTFKDGNGLNLIHNSFLNLDYFKIETSLLHSGNTYLVTARATDGFGQSSYMAKEIIKVDRARPQISILGLNSIYIRIQDTILLHADTTQSNCGPFLSLQFEWSIRSEESGISPTLFIPSNSSRFLLQPHKLLWGSVYIVKAKVYPMSEPEAFGETEVSFRSCPHKLDVSIIGGSRIVSVFDDIELQVLINGPTTSSKVISWLCWPSPCFEVCPDLLGVAQEQLVLPKGAVRPGQYKFTVRVTSSHGPNMVERKDEVWLFVVPARVADVKVLRTHSKRISPTFRLSALFRESDSFQHMSWAQASGAEKIHFPEKLLLKYHVLPHSELVIPALVNGGQYRFRFLLSTCSELGFSEVSIVLPDPPVGGVFSVSPTTGFAVDTEFNLEMYGWIDDMENLPLRFVLSYLADKDSGLENEVPTGTVLEFHQQLRIPCTSKTSQISIFFLKAQNAAGVSACRNLSVAAFAPPNPGASALAIESEIEGFTVHHDPSKVFRLVVVLNSLLVTSATSIRRAAFGNNAGICKDDGTSCDNDGLRMRTLLKIKKILQEVREFSCDEVELAALAIGSAVSTHVNASTRILVLACVHELLDKMEMLVLPESVCSMEFTAETLLLTISKVMQAADASKRFAPKTEDVHHADVLVLQMVDIVMRGLQHEDYGFLISSPRIQIVAARLTKGQPADLMLPGEFADHAAQVTFPATIFANGVALDAALVHLRSSSSSVSKQILDTGGYILHLTLKFANGSQRLITSVNDAILLKIPQTAVTQRQNGFVDVCSAWHLSGQLGTAGLASMLLINDTHVTCELFLVAGVAATMDGHSHGNKLVSTNGLNFFSFELSRPLVNGGDKMNIMLVFAALILIYFILLICSWLWDYHDQAIFEANITSKIATDKESAPPSLPFGLNKSVVALGRIFLLPRPAEADATGQVARSVDYRMLKMLFCDHLEMATCPFAGRFRFLIRSDHLLLGLFNKKVVDHLTRPRRVTCLFAVISINITANLLIISNSGNSSWNNFDFIQRISVGIICSVLTFPVGQAFAYLFESVDSLTTCRMRCRRRVKRVQESAVLSCASRLLDNDAVPSGYSSDQQKNSTIDRLYEPKRSSVLDAGSSAVLSLHAKVLPCPPPTPKYAPVFKRHSAASGLLCPAPAMASTEMTESGSSTASAAATPRPPSIKIHPPPPPPVNSIGFKRKKSLQQSCGDSTTEEIQQADFGKEMVRVKVFPTVPAPESELSLFSVQLHGLGTRSKEEVILLRKKFSYVSSNVSCDRPGLGQVKQGPQMTDSVFKATNKIKELQAYVSPHRGCFISKFNDPVLDKACLVSKPFRHVVQGVVSNEDQLYPQSESLTVPSPENFGFAGSSNPPPDYSSLEEGPAALNPPLVRDFSAYCAESKLNAGGKAIVSPDGPRIGPNIPGGRSLNTSRAWKSGSRPVKLQRELLRGSHGTHTSRPSPDGPWLQPLTSNSNAPGDYLPRRLFGFPLDWASGIPRSAPQLGAQNSSRRSRVMIGLGHGLLPPIQEIEDLDMPNLGTVNTAYPDSLTNCPKSSVSYCKSQPLYSPKIVVFGYLLTFLWTALCLWATLDSVSSSCSSLGGFWGQASIIGVIHEILVHQCLRVAATAAAIGAALQKNLHLGKKRN</sequence>
<feature type="region of interest" description="Disordered" evidence="6">
    <location>
        <begin position="1511"/>
        <end position="1576"/>
    </location>
</feature>
<accession>A0A7S0LXR5</accession>
<proteinExistence type="predicted"/>
<organism evidence="9">
    <name type="scientific">Cryptomonas curvata</name>
    <dbReference type="NCBI Taxonomy" id="233186"/>
    <lineage>
        <taxon>Eukaryota</taxon>
        <taxon>Cryptophyceae</taxon>
        <taxon>Cryptomonadales</taxon>
        <taxon>Cryptomonadaceae</taxon>
        <taxon>Cryptomonas</taxon>
    </lineage>
</organism>
<keyword evidence="4 7" id="KW-1133">Transmembrane helix</keyword>
<evidence type="ECO:0000256" key="5">
    <source>
        <dbReference type="ARBA" id="ARBA00023136"/>
    </source>
</evidence>
<name>A0A7S0LXR5_9CRYP</name>
<protein>
    <recommendedName>
        <fullName evidence="8">PKD/REJ-like domain-containing protein</fullName>
    </recommendedName>
</protein>
<feature type="transmembrane region" description="Helical" evidence="7">
    <location>
        <begin position="967"/>
        <end position="988"/>
    </location>
</feature>
<evidence type="ECO:0000256" key="7">
    <source>
        <dbReference type="SAM" id="Phobius"/>
    </source>
</evidence>
<evidence type="ECO:0000256" key="1">
    <source>
        <dbReference type="ARBA" id="ARBA00004370"/>
    </source>
</evidence>
<dbReference type="GO" id="GO:0005261">
    <property type="term" value="F:monoatomic cation channel activity"/>
    <property type="evidence" value="ECO:0007669"/>
    <property type="project" value="TreeGrafter"/>
</dbReference>
<dbReference type="InterPro" id="IPR002859">
    <property type="entry name" value="PKD/REJ-like"/>
</dbReference>
<feature type="region of interest" description="Disordered" evidence="6">
    <location>
        <begin position="1463"/>
        <end position="1487"/>
    </location>
</feature>
<comment type="subcellular location">
    <subcellularLocation>
        <location evidence="1">Membrane</location>
    </subcellularLocation>
</comment>
<evidence type="ECO:0000256" key="2">
    <source>
        <dbReference type="ARBA" id="ARBA00022692"/>
    </source>
</evidence>
<evidence type="ECO:0000259" key="8">
    <source>
        <dbReference type="Pfam" id="PF02010"/>
    </source>
</evidence>
<dbReference type="PANTHER" id="PTHR46730">
    <property type="entry name" value="POLYCYSTIN-1"/>
    <property type="match status" value="1"/>
</dbReference>
<feature type="transmembrane region" description="Helical" evidence="7">
    <location>
        <begin position="1671"/>
        <end position="1691"/>
    </location>
</feature>
<reference evidence="9" key="1">
    <citation type="submission" date="2021-01" db="EMBL/GenBank/DDBJ databases">
        <authorList>
            <person name="Corre E."/>
            <person name="Pelletier E."/>
            <person name="Niang G."/>
            <person name="Scheremetjew M."/>
            <person name="Finn R."/>
            <person name="Kale V."/>
            <person name="Holt S."/>
            <person name="Cochrane G."/>
            <person name="Meng A."/>
            <person name="Brown T."/>
            <person name="Cohen L."/>
        </authorList>
    </citation>
    <scope>NUCLEOTIDE SEQUENCE</scope>
    <source>
        <strain evidence="9">CCAP979/52</strain>
    </source>
</reference>
<evidence type="ECO:0000256" key="6">
    <source>
        <dbReference type="SAM" id="MobiDB-lite"/>
    </source>
</evidence>